<organism evidence="6 7">
    <name type="scientific">Motilimonas cestriensis</name>
    <dbReference type="NCBI Taxonomy" id="2742685"/>
    <lineage>
        <taxon>Bacteria</taxon>
        <taxon>Pseudomonadati</taxon>
        <taxon>Pseudomonadota</taxon>
        <taxon>Gammaproteobacteria</taxon>
        <taxon>Alteromonadales</taxon>
        <taxon>Alteromonadales genera incertae sedis</taxon>
        <taxon>Motilimonas</taxon>
    </lineage>
</organism>
<dbReference type="SMART" id="SM00487">
    <property type="entry name" value="DEXDc"/>
    <property type="match status" value="1"/>
</dbReference>
<dbReference type="PANTHER" id="PTHR11472:SF34">
    <property type="entry name" value="REGULATOR OF TELOMERE ELONGATION HELICASE 1"/>
    <property type="match status" value="1"/>
</dbReference>
<dbReference type="Pfam" id="PF13307">
    <property type="entry name" value="Helicase_C_2"/>
    <property type="match status" value="1"/>
</dbReference>
<keyword evidence="3" id="KW-0067">ATP-binding</keyword>
<proteinExistence type="inferred from homology"/>
<evidence type="ECO:0000256" key="3">
    <source>
        <dbReference type="ARBA" id="ARBA00022840"/>
    </source>
</evidence>
<dbReference type="InterPro" id="IPR027417">
    <property type="entry name" value="P-loop_NTPase"/>
</dbReference>
<dbReference type="PROSITE" id="PS51193">
    <property type="entry name" value="HELICASE_ATP_BIND_2"/>
    <property type="match status" value="1"/>
</dbReference>
<evidence type="ECO:0000313" key="6">
    <source>
        <dbReference type="EMBL" id="MCE2594961.1"/>
    </source>
</evidence>
<keyword evidence="6" id="KW-0347">Helicase</keyword>
<dbReference type="RefSeq" id="WP_233052469.1">
    <property type="nucleotide sequence ID" value="NZ_JAIMJA010000007.1"/>
</dbReference>
<dbReference type="PANTHER" id="PTHR11472">
    <property type="entry name" value="DNA REPAIR DEAD HELICASE RAD3/XP-D SUBFAMILY MEMBER"/>
    <property type="match status" value="1"/>
</dbReference>
<dbReference type="GO" id="GO:0004386">
    <property type="term" value="F:helicase activity"/>
    <property type="evidence" value="ECO:0007669"/>
    <property type="project" value="UniProtKB-KW"/>
</dbReference>
<keyword evidence="1" id="KW-0547">Nucleotide-binding</keyword>
<protein>
    <submittedName>
        <fullName evidence="6">ATP-dependent DNA helicase</fullName>
    </submittedName>
</protein>
<keyword evidence="7" id="KW-1185">Reference proteome</keyword>
<comment type="caution">
    <text evidence="6">The sequence shown here is derived from an EMBL/GenBank/DDBJ whole genome shotgun (WGS) entry which is preliminary data.</text>
</comment>
<evidence type="ECO:0000256" key="4">
    <source>
        <dbReference type="ARBA" id="ARBA00038058"/>
    </source>
</evidence>
<evidence type="ECO:0000256" key="1">
    <source>
        <dbReference type="ARBA" id="ARBA00022741"/>
    </source>
</evidence>
<comment type="similarity">
    <text evidence="4">Belongs to the helicase family. DinG subfamily.</text>
</comment>
<dbReference type="Proteomes" id="UP001201273">
    <property type="component" value="Unassembled WGS sequence"/>
</dbReference>
<evidence type="ECO:0000256" key="2">
    <source>
        <dbReference type="ARBA" id="ARBA00022801"/>
    </source>
</evidence>
<dbReference type="EMBL" id="JAIMJA010000007">
    <property type="protein sequence ID" value="MCE2594961.1"/>
    <property type="molecule type" value="Genomic_DNA"/>
</dbReference>
<keyword evidence="2" id="KW-0378">Hydrolase</keyword>
<evidence type="ECO:0000259" key="5">
    <source>
        <dbReference type="PROSITE" id="PS51193"/>
    </source>
</evidence>
<reference evidence="6 7" key="1">
    <citation type="journal article" date="2022" name="Environ. Microbiol. Rep.">
        <title>Eco-phylogenetic analyses reveal divergent evolution of vitamin B12 metabolism in the marine bacterial family 'Psychromonadaceae'.</title>
        <authorList>
            <person name="Jin X."/>
            <person name="Yang Y."/>
            <person name="Cao H."/>
            <person name="Gao B."/>
            <person name="Zhao Z."/>
        </authorList>
    </citation>
    <scope>NUCLEOTIDE SEQUENCE [LARGE SCALE GENOMIC DNA]</scope>
    <source>
        <strain evidence="6 7">MKS20</strain>
    </source>
</reference>
<evidence type="ECO:0000313" key="7">
    <source>
        <dbReference type="Proteomes" id="UP001201273"/>
    </source>
</evidence>
<accession>A0ABS8W7K4</accession>
<dbReference type="InterPro" id="IPR014001">
    <property type="entry name" value="Helicase_ATP-bd"/>
</dbReference>
<name>A0ABS8W7K4_9GAMM</name>
<dbReference type="Gene3D" id="3.40.50.300">
    <property type="entry name" value="P-loop containing nucleotide triphosphate hydrolases"/>
    <property type="match status" value="2"/>
</dbReference>
<sequence length="636" mass="71063">MSVAQFFSASGPLSELIKGYQPRQPQLEMAQAVGQSIKDASALLVEAETGTGKTFAYLAPALVHGKRTVISTGSKNLQEQLYLRDLPLLLNASGFTGVVALLKGRNNYLCLERMNRFMLQSHQQDTNLLADLVKVKTWSTSSEQGDIGELAELAEDADIIPLVTSTNDNCLGRDCPSYDDCYLIKARKRALEADVLVVNHHLFFADLAVKDTGFGELIPDADVYIFDEAHQLPDIASQYFGESLSSRQLFELCKDMDYVYRAELRDMAQLGKACDRFKSSIQELRIAFNVDKGSGSWRDKLRDDQMKQSVARFMEAMQLVYEVAKLGLNRSEVLDHCFERLVLFKSQFEKLLSVDTAGFSYWFDCNRMQFSLNITPLSVAERFASEMEKRPAAWVFTSATLAVDQKFDHFAQLLGVTDAQTLLLKSPFDYAQQSLLAVPRFLPEPGGKNLAPVLAKLLAPIIAHNKGRCFFLCTSHYMMNELANCFRELLDLPILVQGEASKQALLNEFIDSGNALLVATGAFWEGIDVRGQGLSLVIIDKIPFASPDDPLLKARMEDAQLKGLEPFQHVQLPQAVITLKQGVGRLIRDVEDKGAVIICDPRLVSRNYGNIFLNSLPCMPRTRDLTKVTEFLQHLD</sequence>
<gene>
    <name evidence="6" type="ORF">K6Y31_09045</name>
</gene>
<dbReference type="InterPro" id="IPR014013">
    <property type="entry name" value="Helic_SF1/SF2_ATP-bd_DinG/Rad3"/>
</dbReference>
<feature type="domain" description="Helicase ATP-binding" evidence="5">
    <location>
        <begin position="12"/>
        <end position="274"/>
    </location>
</feature>
<dbReference type="SUPFAM" id="SSF52540">
    <property type="entry name" value="P-loop containing nucleoside triphosphate hydrolases"/>
    <property type="match status" value="2"/>
</dbReference>
<dbReference type="InterPro" id="IPR006555">
    <property type="entry name" value="ATP-dep_Helicase_C"/>
</dbReference>
<dbReference type="SMART" id="SM00491">
    <property type="entry name" value="HELICc2"/>
    <property type="match status" value="1"/>
</dbReference>
<dbReference type="InterPro" id="IPR045028">
    <property type="entry name" value="DinG/Rad3-like"/>
</dbReference>